<gene>
    <name evidence="2" type="ORF">TWF506_003238</name>
</gene>
<organism evidence="2 3">
    <name type="scientific">Arthrobotrys conoides</name>
    <dbReference type="NCBI Taxonomy" id="74498"/>
    <lineage>
        <taxon>Eukaryota</taxon>
        <taxon>Fungi</taxon>
        <taxon>Dikarya</taxon>
        <taxon>Ascomycota</taxon>
        <taxon>Pezizomycotina</taxon>
        <taxon>Orbiliomycetes</taxon>
        <taxon>Orbiliales</taxon>
        <taxon>Orbiliaceae</taxon>
        <taxon>Arthrobotrys</taxon>
    </lineage>
</organism>
<accession>A0AAN8N8K7</accession>
<dbReference type="Proteomes" id="UP001307849">
    <property type="component" value="Unassembled WGS sequence"/>
</dbReference>
<feature type="region of interest" description="Disordered" evidence="1">
    <location>
        <begin position="74"/>
        <end position="93"/>
    </location>
</feature>
<protein>
    <recommendedName>
        <fullName evidence="4">F-box domain-containing protein</fullName>
    </recommendedName>
</protein>
<evidence type="ECO:0000313" key="3">
    <source>
        <dbReference type="Proteomes" id="UP001307849"/>
    </source>
</evidence>
<name>A0AAN8N8K7_9PEZI</name>
<sequence>MANITTLPYELIHDITSKYLTRTCLKSLRIAIPTPIICSATAPLLFQTITLRLGNITNSHEKLISKSEYIKNLPRSTHRDHGDDIEDDGGDNKNNTSDGMFRFVKKLVVDVRYPLAVTETAVRNMDVEGREYRFRPSGDLRQIEEMVGDVEAELFLDTVEEVVRKATRRGQLRFLRVHLSDLMSYKQNKRLLSLVCTPSLSRPHHLSISQTFRKFENLETFISPISNCDNLDLIFDAWPPSELSESQIELVIETISRCPDISGLGIFTRSHDICDEGAKKLWDTISHLTGLERLVVKTMTGTFPEKLGTIACKGLKTLELVRRDSWQGDSGLIGDFLKLLNHSGVKLEKLTVNRYHTYIQEQMLLQTGITSLEIRGKLAMAMEDYATSFWQDVIPVFAPSLKRLRVYSCKEGSWSWYDRDDNLAKIAIRKCKKLEELMISFWAPENRPKNYIEYLVRDLLIHNPVMKQLNMKFCLRDMRKKLNSSDNLLDCMVVEKSEWPGVPVDRMFEVVYDRKTDLNWVAGLFGREEGDRSLAWDRYLQTWRLVFVKGGGRKKEGVFMMEREWDRCCFDE</sequence>
<reference evidence="2 3" key="1">
    <citation type="submission" date="2019-10" db="EMBL/GenBank/DDBJ databases">
        <authorList>
            <person name="Palmer J.M."/>
        </authorList>
    </citation>
    <scope>NUCLEOTIDE SEQUENCE [LARGE SCALE GENOMIC DNA]</scope>
    <source>
        <strain evidence="2 3">TWF506</strain>
    </source>
</reference>
<keyword evidence="3" id="KW-1185">Reference proteome</keyword>
<dbReference type="SUPFAM" id="SSF52047">
    <property type="entry name" value="RNI-like"/>
    <property type="match status" value="1"/>
</dbReference>
<evidence type="ECO:0000256" key="1">
    <source>
        <dbReference type="SAM" id="MobiDB-lite"/>
    </source>
</evidence>
<evidence type="ECO:0000313" key="2">
    <source>
        <dbReference type="EMBL" id="KAK6502660.1"/>
    </source>
</evidence>
<evidence type="ECO:0008006" key="4">
    <source>
        <dbReference type="Google" id="ProtNLM"/>
    </source>
</evidence>
<dbReference type="EMBL" id="JAVHJM010000011">
    <property type="protein sequence ID" value="KAK6502660.1"/>
    <property type="molecule type" value="Genomic_DNA"/>
</dbReference>
<comment type="caution">
    <text evidence="2">The sequence shown here is derived from an EMBL/GenBank/DDBJ whole genome shotgun (WGS) entry which is preliminary data.</text>
</comment>
<dbReference type="AlphaFoldDB" id="A0AAN8N8K7"/>
<proteinExistence type="predicted"/>